<reference evidence="1 2" key="1">
    <citation type="submission" date="2021-03" db="EMBL/GenBank/DDBJ databases">
        <title>Genomic Encyclopedia of Type Strains, Phase III (KMG-III): the genomes of soil and plant-associated and newly described type strains.</title>
        <authorList>
            <person name="Whitman W."/>
        </authorList>
    </citation>
    <scope>NUCLEOTIDE SEQUENCE [LARGE SCALE GENOMIC DNA]</scope>
    <source>
        <strain evidence="1 2">IMMIB AFH-6</strain>
    </source>
</reference>
<dbReference type="SUPFAM" id="SSF102462">
    <property type="entry name" value="Peptidyl-tRNA hydrolase II"/>
    <property type="match status" value="1"/>
</dbReference>
<evidence type="ECO:0000313" key="1">
    <source>
        <dbReference type="EMBL" id="MBP2291821.1"/>
    </source>
</evidence>
<evidence type="ECO:0000313" key="2">
    <source>
        <dbReference type="Proteomes" id="UP000781958"/>
    </source>
</evidence>
<dbReference type="InterPro" id="IPR023476">
    <property type="entry name" value="Pep_tRNA_hydro_II_dom_sf"/>
</dbReference>
<dbReference type="Gene3D" id="3.40.1490.10">
    <property type="entry name" value="Bit1"/>
    <property type="match status" value="1"/>
</dbReference>
<gene>
    <name evidence="1" type="ORF">J2851_001570</name>
</gene>
<dbReference type="EMBL" id="JAGINP010000004">
    <property type="protein sequence ID" value="MBP2291821.1"/>
    <property type="molecule type" value="Genomic_DNA"/>
</dbReference>
<dbReference type="RefSeq" id="WP_211114252.1">
    <property type="nucleotide sequence ID" value="NZ_JAGINP010000004.1"/>
</dbReference>
<proteinExistence type="predicted"/>
<organism evidence="1 2">
    <name type="scientific">Azospirillum rugosum</name>
    <dbReference type="NCBI Taxonomy" id="416170"/>
    <lineage>
        <taxon>Bacteria</taxon>
        <taxon>Pseudomonadati</taxon>
        <taxon>Pseudomonadota</taxon>
        <taxon>Alphaproteobacteria</taxon>
        <taxon>Rhodospirillales</taxon>
        <taxon>Azospirillaceae</taxon>
        <taxon>Azospirillum</taxon>
    </lineage>
</organism>
<name>A0ABS4SGX4_9PROT</name>
<dbReference type="InterPro" id="IPR018988">
    <property type="entry name" value="DUF2000"/>
</dbReference>
<protein>
    <recommendedName>
        <fullName evidence="3">DUF2000 domain-containing protein</fullName>
    </recommendedName>
</protein>
<accession>A0ABS4SGX4</accession>
<keyword evidence="2" id="KW-1185">Reference proteome</keyword>
<evidence type="ECO:0008006" key="3">
    <source>
        <dbReference type="Google" id="ProtNLM"/>
    </source>
</evidence>
<dbReference type="Pfam" id="PF09391">
    <property type="entry name" value="DUF2000"/>
    <property type="match status" value="1"/>
</dbReference>
<comment type="caution">
    <text evidence="1">The sequence shown here is derived from an EMBL/GenBank/DDBJ whole genome shotgun (WGS) entry which is preliminary data.</text>
</comment>
<sequence>MFDTKIAFDTKVALIVRSDLAGWQKLNVAAFLATGIAAAAPEALGEPYVDARGRVHGRMLGQPMLIFAADRDQLQAAHRQALERDLSVVPYVFAMFSTGHDAANRAAFAAENPDDTDFVGLALRGPKKAVDKATKGLALHG</sequence>
<dbReference type="Proteomes" id="UP000781958">
    <property type="component" value="Unassembled WGS sequence"/>
</dbReference>